<dbReference type="EMBL" id="LT670818">
    <property type="protein sequence ID" value="SHH03527.1"/>
    <property type="molecule type" value="Genomic_DNA"/>
</dbReference>
<dbReference type="Proteomes" id="UP000190675">
    <property type="component" value="Chromosome I"/>
</dbReference>
<dbReference type="RefSeq" id="WP_079568549.1">
    <property type="nucleotide sequence ID" value="NZ_LT670818.1"/>
</dbReference>
<sequence length="75" mass="8789">MHHSIDGRRLATSSIGSQITDEENFSNEQIKYSIDSYRYELVHGEDADFIAYQRKFGDGLWQTVSTWMIPRTECR</sequence>
<dbReference type="AlphaFoldDB" id="A0A1M5PP36"/>
<gene>
    <name evidence="1" type="ORF">SAMN05444169_5378</name>
</gene>
<accession>A0A1M5PP36</accession>
<reference evidence="1 2" key="1">
    <citation type="submission" date="2016-11" db="EMBL/GenBank/DDBJ databases">
        <authorList>
            <person name="Jaros S."/>
            <person name="Januszkiewicz K."/>
            <person name="Wedrychowicz H."/>
        </authorList>
    </citation>
    <scope>NUCLEOTIDE SEQUENCE [LARGE SCALE GENOMIC DNA]</scope>
    <source>
        <strain evidence="1 2">GAS242</strain>
    </source>
</reference>
<evidence type="ECO:0000313" key="2">
    <source>
        <dbReference type="Proteomes" id="UP000190675"/>
    </source>
</evidence>
<evidence type="ECO:0000313" key="1">
    <source>
        <dbReference type="EMBL" id="SHH03527.1"/>
    </source>
</evidence>
<protein>
    <submittedName>
        <fullName evidence="1">Uncharacterized protein</fullName>
    </submittedName>
</protein>
<organism evidence="1 2">
    <name type="scientific">Bradyrhizobium erythrophlei</name>
    <dbReference type="NCBI Taxonomy" id="1437360"/>
    <lineage>
        <taxon>Bacteria</taxon>
        <taxon>Pseudomonadati</taxon>
        <taxon>Pseudomonadota</taxon>
        <taxon>Alphaproteobacteria</taxon>
        <taxon>Hyphomicrobiales</taxon>
        <taxon>Nitrobacteraceae</taxon>
        <taxon>Bradyrhizobium</taxon>
    </lineage>
</organism>
<dbReference type="OrthoDB" id="8245064at2"/>
<proteinExistence type="predicted"/>
<name>A0A1M5PP36_9BRAD</name>